<evidence type="ECO:0000313" key="2">
    <source>
        <dbReference type="Proteomes" id="UP000050833"/>
    </source>
</evidence>
<gene>
    <name evidence="1" type="ORF">APZ18_07545</name>
</gene>
<dbReference type="AlphaFoldDB" id="A0AAW3JP09"/>
<dbReference type="RefSeq" id="WP_055943424.1">
    <property type="nucleotide sequence ID" value="NZ_JAQDCV010000002.1"/>
</dbReference>
<proteinExistence type="predicted"/>
<name>A0AAW3JP09_9FIRM</name>
<comment type="caution">
    <text evidence="1">The sequence shown here is derived from an EMBL/GenBank/DDBJ whole genome shotgun (WGS) entry which is preliminary data.</text>
</comment>
<organism evidence="1 2">
    <name type="scientific">Butyribacter intestini</name>
    <dbReference type="NCBI Taxonomy" id="1703332"/>
    <lineage>
        <taxon>Bacteria</taxon>
        <taxon>Bacillati</taxon>
        <taxon>Bacillota</taxon>
        <taxon>Clostridia</taxon>
        <taxon>Lachnospirales</taxon>
        <taxon>Lachnospiraceae</taxon>
        <taxon>Butyribacter</taxon>
    </lineage>
</organism>
<protein>
    <submittedName>
        <fullName evidence="1">Aspartate dehydrogenase</fullName>
    </submittedName>
</protein>
<reference evidence="1 2" key="1">
    <citation type="submission" date="2015-10" db="EMBL/GenBank/DDBJ databases">
        <title>Butyribacter intestini gen. nov., sp. nov., a butyric acid-producing bacterium of the family Lachnospiraceae isolated from the human faeces.</title>
        <authorList>
            <person name="Zou Y."/>
            <person name="Xue W."/>
            <person name="Luo G."/>
            <person name="Lv M."/>
        </authorList>
    </citation>
    <scope>NUCLEOTIDE SEQUENCE [LARGE SCALE GENOMIC DNA]</scope>
    <source>
        <strain evidence="1 2">TF01-11</strain>
    </source>
</reference>
<dbReference type="Proteomes" id="UP000050833">
    <property type="component" value="Unassembled WGS sequence"/>
</dbReference>
<dbReference type="EMBL" id="LLKB01000005">
    <property type="protein sequence ID" value="KQC84593.1"/>
    <property type="molecule type" value="Genomic_DNA"/>
</dbReference>
<accession>A0AAW3JP09</accession>
<evidence type="ECO:0000313" key="1">
    <source>
        <dbReference type="EMBL" id="KQC84593.1"/>
    </source>
</evidence>
<sequence length="72" mass="8246">MGLFKKKVVTQSYDRENKKPVIKASICNGEQVVGFKDIHTGKIEEVMLIKSPADLEHFKVMYGIDEEIAKEY</sequence>
<keyword evidence="2" id="KW-1185">Reference proteome</keyword>